<evidence type="ECO:0000313" key="8">
    <source>
        <dbReference type="Proteomes" id="UP000503313"/>
    </source>
</evidence>
<evidence type="ECO:0000256" key="3">
    <source>
        <dbReference type="ARBA" id="ARBA00022553"/>
    </source>
</evidence>
<dbReference type="InterPro" id="IPR050595">
    <property type="entry name" value="Bact_response_regulator"/>
</dbReference>
<keyword evidence="3 5" id="KW-0597">Phosphoprotein</keyword>
<dbReference type="GO" id="GO:0097588">
    <property type="term" value="P:archaeal or bacterial-type flagellum-dependent cell motility"/>
    <property type="evidence" value="ECO:0007669"/>
    <property type="project" value="UniProtKB-KW"/>
</dbReference>
<keyword evidence="8" id="KW-1185">Reference proteome</keyword>
<dbReference type="EMBL" id="CP053835">
    <property type="protein sequence ID" value="QKF78186.1"/>
    <property type="molecule type" value="Genomic_DNA"/>
</dbReference>
<dbReference type="GO" id="GO:0000160">
    <property type="term" value="P:phosphorelay signal transduction system"/>
    <property type="evidence" value="ECO:0007669"/>
    <property type="project" value="InterPro"/>
</dbReference>
<name>A0AAE7E7K1_9BACT</name>
<organism evidence="7 8">
    <name type="scientific">Arcobacter defluvii</name>
    <dbReference type="NCBI Taxonomy" id="873191"/>
    <lineage>
        <taxon>Bacteria</taxon>
        <taxon>Pseudomonadati</taxon>
        <taxon>Campylobacterota</taxon>
        <taxon>Epsilonproteobacteria</taxon>
        <taxon>Campylobacterales</taxon>
        <taxon>Arcobacteraceae</taxon>
        <taxon>Arcobacter</taxon>
    </lineage>
</organism>
<dbReference type="InterPro" id="IPR011006">
    <property type="entry name" value="CheY-like_superfamily"/>
</dbReference>
<evidence type="ECO:0000256" key="1">
    <source>
        <dbReference type="ARBA" id="ARBA00001946"/>
    </source>
</evidence>
<accession>A0AAE7E7K1</accession>
<keyword evidence="2" id="KW-0145">Chemotaxis</keyword>
<proteinExistence type="predicted"/>
<dbReference type="Proteomes" id="UP000503313">
    <property type="component" value="Chromosome"/>
</dbReference>
<comment type="cofactor">
    <cofactor evidence="1">
        <name>Mg(2+)</name>
        <dbReference type="ChEBI" id="CHEBI:18420"/>
    </cofactor>
</comment>
<dbReference type="PANTHER" id="PTHR44591:SF3">
    <property type="entry name" value="RESPONSE REGULATORY DOMAIN-CONTAINING PROTEIN"/>
    <property type="match status" value="1"/>
</dbReference>
<gene>
    <name evidence="7" type="ORF">ADFLV_2176</name>
</gene>
<evidence type="ECO:0000259" key="6">
    <source>
        <dbReference type="PROSITE" id="PS50110"/>
    </source>
</evidence>
<evidence type="ECO:0000256" key="5">
    <source>
        <dbReference type="PROSITE-ProRule" id="PRU00169"/>
    </source>
</evidence>
<evidence type="ECO:0000256" key="4">
    <source>
        <dbReference type="ARBA" id="ARBA00022779"/>
    </source>
</evidence>
<reference evidence="7 8" key="1">
    <citation type="submission" date="2020-05" db="EMBL/GenBank/DDBJ databases">
        <title>Complete genome sequencing of Campylobacter and Arcobacter type strains.</title>
        <authorList>
            <person name="Miller W.G."/>
            <person name="Yee E."/>
        </authorList>
    </citation>
    <scope>NUCLEOTIDE SEQUENCE [LARGE SCALE GENOMIC DNA]</scope>
    <source>
        <strain evidence="7 8">LMG 25694</strain>
    </source>
</reference>
<keyword evidence="4" id="KW-0283">Flagellar rotation</keyword>
<dbReference type="PROSITE" id="PS50110">
    <property type="entry name" value="RESPONSE_REGULATORY"/>
    <property type="match status" value="1"/>
</dbReference>
<dbReference type="SUPFAM" id="SSF52172">
    <property type="entry name" value="CheY-like"/>
    <property type="match status" value="1"/>
</dbReference>
<feature type="modified residue" description="4-aspartylphosphate" evidence="5">
    <location>
        <position position="55"/>
    </location>
</feature>
<sequence>MKMESKILIVDDVPKNIQMAMNILKNEGHKMYYAKSGEMALKLVNEHDFDLILLDIMMPDMNGFTVCSKLKSDEKTKNIPVIFLSGKDSTQDIEQAYESGGLDYVVKPFINIELITKANSYVKLKQLEDKFNRL</sequence>
<dbReference type="AlphaFoldDB" id="A0AAE7E7K1"/>
<feature type="domain" description="Response regulatory" evidence="6">
    <location>
        <begin position="6"/>
        <end position="122"/>
    </location>
</feature>
<dbReference type="PANTHER" id="PTHR44591">
    <property type="entry name" value="STRESS RESPONSE REGULATOR PROTEIN 1"/>
    <property type="match status" value="1"/>
</dbReference>
<dbReference type="Pfam" id="PF00072">
    <property type="entry name" value="Response_reg"/>
    <property type="match status" value="1"/>
</dbReference>
<dbReference type="Gene3D" id="3.40.50.2300">
    <property type="match status" value="1"/>
</dbReference>
<dbReference type="KEGG" id="adz:ADFLV_2176"/>
<dbReference type="InterPro" id="IPR001789">
    <property type="entry name" value="Sig_transdc_resp-reg_receiver"/>
</dbReference>
<dbReference type="SMART" id="SM00448">
    <property type="entry name" value="REC"/>
    <property type="match status" value="1"/>
</dbReference>
<protein>
    <submittedName>
        <fullName evidence="7">Two-component system response regulator</fullName>
    </submittedName>
</protein>
<dbReference type="GO" id="GO:0006935">
    <property type="term" value="P:chemotaxis"/>
    <property type="evidence" value="ECO:0007669"/>
    <property type="project" value="UniProtKB-KW"/>
</dbReference>
<evidence type="ECO:0000313" key="7">
    <source>
        <dbReference type="EMBL" id="QKF78186.1"/>
    </source>
</evidence>
<evidence type="ECO:0000256" key="2">
    <source>
        <dbReference type="ARBA" id="ARBA00022500"/>
    </source>
</evidence>